<dbReference type="InterPro" id="IPR029439">
    <property type="entry name" value="Wzt_C"/>
</dbReference>
<evidence type="ECO:0000313" key="6">
    <source>
        <dbReference type="EMBL" id="MFC4261260.1"/>
    </source>
</evidence>
<keyword evidence="4 6" id="KW-0067">ATP-binding</keyword>
<dbReference type="Pfam" id="PF14524">
    <property type="entry name" value="Wzt_C"/>
    <property type="match status" value="1"/>
</dbReference>
<dbReference type="InterPro" id="IPR027417">
    <property type="entry name" value="P-loop_NTPase"/>
</dbReference>
<dbReference type="PANTHER" id="PTHR46743:SF2">
    <property type="entry name" value="TEICHOIC ACIDS EXPORT ATP-BINDING PROTEIN TAGH"/>
    <property type="match status" value="1"/>
</dbReference>
<dbReference type="Proteomes" id="UP001595907">
    <property type="component" value="Unassembled WGS sequence"/>
</dbReference>
<feature type="domain" description="ABC transporter" evidence="5">
    <location>
        <begin position="43"/>
        <end position="268"/>
    </location>
</feature>
<dbReference type="Gene3D" id="3.40.50.300">
    <property type="entry name" value="P-loop containing nucleotide triphosphate hydrolases"/>
    <property type="match status" value="1"/>
</dbReference>
<comment type="similarity">
    <text evidence="1">Belongs to the ABC transporter superfamily.</text>
</comment>
<name>A0ABV8QLT0_9BACT</name>
<evidence type="ECO:0000313" key="7">
    <source>
        <dbReference type="Proteomes" id="UP001595907"/>
    </source>
</evidence>
<keyword evidence="7" id="KW-1185">Reference proteome</keyword>
<evidence type="ECO:0000259" key="5">
    <source>
        <dbReference type="PROSITE" id="PS50893"/>
    </source>
</evidence>
<dbReference type="PROSITE" id="PS50893">
    <property type="entry name" value="ABC_TRANSPORTER_2"/>
    <property type="match status" value="1"/>
</dbReference>
<protein>
    <submittedName>
        <fullName evidence="6">ABC transporter ATP-binding protein</fullName>
    </submittedName>
</protein>
<dbReference type="Pfam" id="PF00005">
    <property type="entry name" value="ABC_tran"/>
    <property type="match status" value="1"/>
</dbReference>
<dbReference type="CDD" id="cd10147">
    <property type="entry name" value="Wzt_C-like"/>
    <property type="match status" value="1"/>
</dbReference>
<dbReference type="InterPro" id="IPR050683">
    <property type="entry name" value="Bact_Polysacc_Export_ATP-bd"/>
</dbReference>
<gene>
    <name evidence="6" type="ORF">ACFOWM_00090</name>
</gene>
<dbReference type="CDD" id="cd03220">
    <property type="entry name" value="ABC_KpsT_Wzt"/>
    <property type="match status" value="1"/>
</dbReference>
<evidence type="ECO:0000256" key="1">
    <source>
        <dbReference type="ARBA" id="ARBA00005417"/>
    </source>
</evidence>
<dbReference type="GO" id="GO:0005524">
    <property type="term" value="F:ATP binding"/>
    <property type="evidence" value="ECO:0007669"/>
    <property type="project" value="UniProtKB-KW"/>
</dbReference>
<evidence type="ECO:0000256" key="2">
    <source>
        <dbReference type="ARBA" id="ARBA00022448"/>
    </source>
</evidence>
<sequence>MSTVIQVDNISKMYRLGEVGTGALAHDVNRWWHKIRGKEDPYLKIGETNDRTAKGSSDYVWALKDINFNVQQGEVLGIIGRNGAGKSTLLKILSKTTTPTTGTIKIKGRIASLLEVGTGFHPELSGRDNIFLNGAILGMSKNEIRSKFDEIVDFAGVERYIDTPVKRYSSGMYVRLAFGVAAHLEPEILIVDEVLAVGDADFQKKALGKMKEVSHQSGRTVLFVSHNMEAIQNLCKRSILMAQGSIVEDGTTASIINSYLLKSDGAISNFEASTGVFDLNHNESKVYDRDYGLLAARLYVNGVSSIHFYSGASCSVEIDFAVPNAVSDLVIGLVIKDKFNKPIMAVNNKHYAKKLFTQPVSKGTFQINFQQLPVYGQGRYHCDLYLGTQEYDYDIIYNAFYFDLNSSDPLLSGYLLDDQLNQFYFDTITFSEK</sequence>
<comment type="caution">
    <text evidence="6">The sequence shown here is derived from an EMBL/GenBank/DDBJ whole genome shotgun (WGS) entry which is preliminary data.</text>
</comment>
<dbReference type="Gene3D" id="2.70.50.60">
    <property type="entry name" value="abc- transporter (atp binding component) like domain"/>
    <property type="match status" value="1"/>
</dbReference>
<dbReference type="InterPro" id="IPR015860">
    <property type="entry name" value="ABC_transpr_TagH-like"/>
</dbReference>
<accession>A0ABV8QLT0</accession>
<dbReference type="EMBL" id="JBHSCZ010000001">
    <property type="protein sequence ID" value="MFC4261260.1"/>
    <property type="molecule type" value="Genomic_DNA"/>
</dbReference>
<evidence type="ECO:0000256" key="3">
    <source>
        <dbReference type="ARBA" id="ARBA00022741"/>
    </source>
</evidence>
<dbReference type="RefSeq" id="WP_379705274.1">
    <property type="nucleotide sequence ID" value="NZ_JBHSCZ010000001.1"/>
</dbReference>
<evidence type="ECO:0000256" key="4">
    <source>
        <dbReference type="ARBA" id="ARBA00022840"/>
    </source>
</evidence>
<keyword evidence="3" id="KW-0547">Nucleotide-binding</keyword>
<proteinExistence type="inferred from homology"/>
<dbReference type="InterPro" id="IPR003593">
    <property type="entry name" value="AAA+_ATPase"/>
</dbReference>
<dbReference type="SMART" id="SM00382">
    <property type="entry name" value="AAA"/>
    <property type="match status" value="1"/>
</dbReference>
<reference evidence="7" key="1">
    <citation type="journal article" date="2019" name="Int. J. Syst. Evol. Microbiol.">
        <title>The Global Catalogue of Microorganisms (GCM) 10K type strain sequencing project: providing services to taxonomists for standard genome sequencing and annotation.</title>
        <authorList>
            <consortium name="The Broad Institute Genomics Platform"/>
            <consortium name="The Broad Institute Genome Sequencing Center for Infectious Disease"/>
            <person name="Wu L."/>
            <person name="Ma J."/>
        </authorList>
    </citation>
    <scope>NUCLEOTIDE SEQUENCE [LARGE SCALE GENOMIC DNA]</scope>
    <source>
        <strain evidence="7">CECT 8289</strain>
    </source>
</reference>
<dbReference type="SUPFAM" id="SSF52540">
    <property type="entry name" value="P-loop containing nucleoside triphosphate hydrolases"/>
    <property type="match status" value="1"/>
</dbReference>
<dbReference type="InterPro" id="IPR003439">
    <property type="entry name" value="ABC_transporter-like_ATP-bd"/>
</dbReference>
<organism evidence="6 7">
    <name type="scientific">Ferruginibacter yonginensis</name>
    <dbReference type="NCBI Taxonomy" id="1310416"/>
    <lineage>
        <taxon>Bacteria</taxon>
        <taxon>Pseudomonadati</taxon>
        <taxon>Bacteroidota</taxon>
        <taxon>Chitinophagia</taxon>
        <taxon>Chitinophagales</taxon>
        <taxon>Chitinophagaceae</taxon>
        <taxon>Ferruginibacter</taxon>
    </lineage>
</organism>
<dbReference type="PANTHER" id="PTHR46743">
    <property type="entry name" value="TEICHOIC ACIDS EXPORT ATP-BINDING PROTEIN TAGH"/>
    <property type="match status" value="1"/>
</dbReference>
<keyword evidence="2" id="KW-0813">Transport</keyword>